<dbReference type="GO" id="GO:0012505">
    <property type="term" value="C:endomembrane system"/>
    <property type="evidence" value="ECO:0007669"/>
    <property type="project" value="TreeGrafter"/>
</dbReference>
<feature type="domain" description="Strictosidine synthase conserved region" evidence="5">
    <location>
        <begin position="154"/>
        <end position="236"/>
    </location>
</feature>
<dbReference type="PANTHER" id="PTHR10426:SF68">
    <property type="entry name" value="OS07G0614000 PROTEIN"/>
    <property type="match status" value="1"/>
</dbReference>
<dbReference type="AlphaFoldDB" id="B8LN24"/>
<dbReference type="EMBL" id="EF677213">
    <property type="protein sequence ID" value="ABR17054.1"/>
    <property type="molecule type" value="mRNA"/>
</dbReference>
<keyword evidence="4" id="KW-0325">Glycoprotein</keyword>
<dbReference type="SUPFAM" id="SSF63829">
    <property type="entry name" value="Calcium-dependent phosphotriesterase"/>
    <property type="match status" value="1"/>
</dbReference>
<keyword evidence="3" id="KW-0926">Vacuole</keyword>
<dbReference type="PANTHER" id="PTHR10426">
    <property type="entry name" value="STRICTOSIDINE SYNTHASE-RELATED"/>
    <property type="match status" value="1"/>
</dbReference>
<dbReference type="Pfam" id="PF20067">
    <property type="entry name" value="SSL_N"/>
    <property type="match status" value="1"/>
</dbReference>
<evidence type="ECO:0000256" key="3">
    <source>
        <dbReference type="ARBA" id="ARBA00022554"/>
    </source>
</evidence>
<reference evidence="6" key="1">
    <citation type="submission" date="2007-06" db="EMBL/GenBank/DDBJ databases">
        <title>Full length cDNA sequences from Sitka Spruce (Picea sitchensis).</title>
        <authorList>
            <person name="Ralph S.G."/>
            <person name="Chun H.E."/>
            <person name="Liao N."/>
            <person name="Ali J."/>
            <person name="Reid K."/>
            <person name="Kolosova N."/>
            <person name="Cooper N."/>
            <person name="Cullis C."/>
            <person name="Jancsik S."/>
            <person name="Moore R."/>
            <person name="Mayo M."/>
            <person name="Wagner S."/>
            <person name="Holt R.A."/>
            <person name="Jones S.J.M."/>
            <person name="Marra M.A."/>
            <person name="Ritland C.E."/>
            <person name="Ritland K."/>
            <person name="Bohlmann J."/>
        </authorList>
    </citation>
    <scope>NUCLEOTIDE SEQUENCE</scope>
    <source>
        <tissue evidence="6">Green portion of the leader tissue</tissue>
    </source>
</reference>
<proteinExistence type="evidence at transcript level"/>
<dbReference type="InterPro" id="IPR011042">
    <property type="entry name" value="6-blade_b-propeller_TolB-like"/>
</dbReference>
<protein>
    <recommendedName>
        <fullName evidence="5">Strictosidine synthase conserved region domain-containing protein</fullName>
    </recommendedName>
</protein>
<dbReference type="Gene3D" id="2.120.10.30">
    <property type="entry name" value="TolB, C-terminal domain"/>
    <property type="match status" value="1"/>
</dbReference>
<dbReference type="GO" id="GO:0016787">
    <property type="term" value="F:hydrolase activity"/>
    <property type="evidence" value="ECO:0007669"/>
    <property type="project" value="TreeGrafter"/>
</dbReference>
<evidence type="ECO:0000256" key="1">
    <source>
        <dbReference type="ARBA" id="ARBA00004116"/>
    </source>
</evidence>
<dbReference type="GO" id="GO:0005773">
    <property type="term" value="C:vacuole"/>
    <property type="evidence" value="ECO:0007669"/>
    <property type="project" value="UniProtKB-SubCell"/>
</dbReference>
<comment type="subcellular location">
    <subcellularLocation>
        <location evidence="1">Vacuole</location>
    </subcellularLocation>
</comment>
<organism evidence="6">
    <name type="scientific">Picea sitchensis</name>
    <name type="common">Sitka spruce</name>
    <name type="synonym">Pinus sitchensis</name>
    <dbReference type="NCBI Taxonomy" id="3332"/>
    <lineage>
        <taxon>Eukaryota</taxon>
        <taxon>Viridiplantae</taxon>
        <taxon>Streptophyta</taxon>
        <taxon>Embryophyta</taxon>
        <taxon>Tracheophyta</taxon>
        <taxon>Spermatophyta</taxon>
        <taxon>Pinopsida</taxon>
        <taxon>Pinidae</taxon>
        <taxon>Conifers I</taxon>
        <taxon>Pinales</taxon>
        <taxon>Pinaceae</taxon>
        <taxon>Picea</taxon>
    </lineage>
</organism>
<dbReference type="OMA" id="GMEFVHT"/>
<evidence type="ECO:0000256" key="2">
    <source>
        <dbReference type="ARBA" id="ARBA00009191"/>
    </source>
</evidence>
<evidence type="ECO:0000313" key="6">
    <source>
        <dbReference type="EMBL" id="ABR17054.1"/>
    </source>
</evidence>
<comment type="similarity">
    <text evidence="2">Belongs to the strictosidine synthase family.</text>
</comment>
<evidence type="ECO:0000256" key="4">
    <source>
        <dbReference type="ARBA" id="ARBA00023180"/>
    </source>
</evidence>
<accession>B8LN24</accession>
<dbReference type="FunFam" id="2.120.10.30:FF:000066">
    <property type="entry name" value="ABC transporter permease protein"/>
    <property type="match status" value="1"/>
</dbReference>
<name>B8LN24_PICSI</name>
<dbReference type="Pfam" id="PF03088">
    <property type="entry name" value="Str_synth"/>
    <property type="match status" value="1"/>
</dbReference>
<evidence type="ECO:0000259" key="5">
    <source>
        <dbReference type="Pfam" id="PF03088"/>
    </source>
</evidence>
<sequence>MDLVINRFTVAILVVGCLVAWFLQLIALSPISPNPLILKHSYTREGPYAKNNVLQAVEKLGEGMLDRPEDTAVDSQGLIYTATRDGWIKRMHSNGSWEDWKMVGGAPLGLTVSTSGDVLVCMPNQGLLKVNDDRIFLLASEIDGVPIRFANTVVEASDGSVYFSDSSTKYGKFFLDLLEAKPYGRLLKYDPITKKTTVLLDGLGFANGVALSSKEDYIIICETWKFRCLKHWIKGEKLGSTEIFIENLPGGPDNINIAADGRSYWIALVGRIRSRTLEFVYRYGILKHIFATYPNLLEWIGFQKRQAMVVKVGEHGQPITSLDDSNGKVMSLVTSAMEVGDYLYLGSLHANFLGRLSADKFRV</sequence>
<dbReference type="InterPro" id="IPR018119">
    <property type="entry name" value="Strictosidine_synth_cons-reg"/>
</dbReference>